<evidence type="ECO:0000313" key="4">
    <source>
        <dbReference type="Proteomes" id="UP000002281"/>
    </source>
</evidence>
<dbReference type="InParanoid" id="A0A3Q2HJ39"/>
<protein>
    <recommendedName>
        <fullName evidence="2">MAGE domain-containing protein</fullName>
    </recommendedName>
</protein>
<feature type="compositionally biased region" description="Low complexity" evidence="1">
    <location>
        <begin position="82"/>
        <end position="101"/>
    </location>
</feature>
<dbReference type="Ensembl" id="ENSECAT00000128916.1">
    <property type="protein sequence ID" value="ENSECAP00000085558.1"/>
    <property type="gene ID" value="ENSECAG00000041828.2"/>
</dbReference>
<dbReference type="Gene3D" id="1.10.10.1200">
    <property type="entry name" value="MAGE homology domain, winged helix WH1 motif"/>
    <property type="match status" value="1"/>
</dbReference>
<dbReference type="InterPro" id="IPR002190">
    <property type="entry name" value="MHD_dom"/>
</dbReference>
<dbReference type="Bgee" id="ENSECAG00000041828">
    <property type="expression patterns" value="Expressed in testis"/>
</dbReference>
<dbReference type="SMART" id="SM01373">
    <property type="entry name" value="MAGE"/>
    <property type="match status" value="1"/>
</dbReference>
<dbReference type="GO" id="GO:0000122">
    <property type="term" value="P:negative regulation of transcription by RNA polymerase II"/>
    <property type="evidence" value="ECO:0000318"/>
    <property type="project" value="GO_Central"/>
</dbReference>
<dbReference type="Pfam" id="PF01454">
    <property type="entry name" value="MAGE"/>
    <property type="match status" value="1"/>
</dbReference>
<dbReference type="PaxDb" id="9796-ENSECAP00000034699"/>
<dbReference type="Ensembl" id="ENSECAT00000038156.3">
    <property type="protein sequence ID" value="ENSECAP00000034699.3"/>
    <property type="gene ID" value="ENSECAG00000041828.2"/>
</dbReference>
<feature type="compositionally biased region" description="Low complexity" evidence="1">
    <location>
        <begin position="344"/>
        <end position="368"/>
    </location>
</feature>
<dbReference type="OrthoDB" id="205198at2759"/>
<dbReference type="InterPro" id="IPR021072">
    <property type="entry name" value="MAGE_N"/>
</dbReference>
<dbReference type="PROSITE" id="PS50838">
    <property type="entry name" value="MAGE"/>
    <property type="match status" value="1"/>
</dbReference>
<reference evidence="3 4" key="1">
    <citation type="journal article" date="2009" name="Science">
        <title>Genome sequence, comparative analysis, and population genetics of the domestic horse.</title>
        <authorList>
            <consortium name="Broad Institute Genome Sequencing Platform"/>
            <consortium name="Broad Institute Whole Genome Assembly Team"/>
            <person name="Wade C.M."/>
            <person name="Giulotto E."/>
            <person name="Sigurdsson S."/>
            <person name="Zoli M."/>
            <person name="Gnerre S."/>
            <person name="Imsland F."/>
            <person name="Lear T.L."/>
            <person name="Adelson D.L."/>
            <person name="Bailey E."/>
            <person name="Bellone R.R."/>
            <person name="Bloecker H."/>
            <person name="Distl O."/>
            <person name="Edgar R.C."/>
            <person name="Garber M."/>
            <person name="Leeb T."/>
            <person name="Mauceli E."/>
            <person name="MacLeod J.N."/>
            <person name="Penedo M.C.T."/>
            <person name="Raison J.M."/>
            <person name="Sharpe T."/>
            <person name="Vogel J."/>
            <person name="Andersson L."/>
            <person name="Antczak D.F."/>
            <person name="Biagi T."/>
            <person name="Binns M.M."/>
            <person name="Chowdhary B.P."/>
            <person name="Coleman S.J."/>
            <person name="Della Valle G."/>
            <person name="Fryc S."/>
            <person name="Guerin G."/>
            <person name="Hasegawa T."/>
            <person name="Hill E.W."/>
            <person name="Jurka J."/>
            <person name="Kiialainen A."/>
            <person name="Lindgren G."/>
            <person name="Liu J."/>
            <person name="Magnani E."/>
            <person name="Mickelson J.R."/>
            <person name="Murray J."/>
            <person name="Nergadze S.G."/>
            <person name="Onofrio R."/>
            <person name="Pedroni S."/>
            <person name="Piras M.F."/>
            <person name="Raudsepp T."/>
            <person name="Rocchi M."/>
            <person name="Roeed K.H."/>
            <person name="Ryder O.A."/>
            <person name="Searle S."/>
            <person name="Skow L."/>
            <person name="Swinburne J.E."/>
            <person name="Syvaenen A.C."/>
            <person name="Tozaki T."/>
            <person name="Valberg S.J."/>
            <person name="Vaudin M."/>
            <person name="White J.R."/>
            <person name="Zody M.C."/>
            <person name="Lander E.S."/>
            <person name="Lindblad-Toh K."/>
        </authorList>
    </citation>
    <scope>NUCLEOTIDE SEQUENCE [LARGE SCALE GENOMIC DNA]</scope>
    <source>
        <strain evidence="3 4">Thoroughbred</strain>
    </source>
</reference>
<dbReference type="InterPro" id="IPR041898">
    <property type="entry name" value="MAGE_WH1"/>
</dbReference>
<dbReference type="InterPro" id="IPR037445">
    <property type="entry name" value="MAGE"/>
</dbReference>
<dbReference type="Proteomes" id="UP000002281">
    <property type="component" value="Chromosome X"/>
</dbReference>
<accession>A0A3Q2HJ39</accession>
<proteinExistence type="predicted"/>
<feature type="domain" description="MAGE" evidence="2">
    <location>
        <begin position="132"/>
        <end position="331"/>
    </location>
</feature>
<dbReference type="GO" id="GO:0005634">
    <property type="term" value="C:nucleus"/>
    <property type="evidence" value="ECO:0000318"/>
    <property type="project" value="GO_Central"/>
</dbReference>
<gene>
    <name evidence="3" type="primary">LOC100063552</name>
</gene>
<evidence type="ECO:0000259" key="2">
    <source>
        <dbReference type="PROSITE" id="PS50838"/>
    </source>
</evidence>
<organism evidence="3 4">
    <name type="scientific">Equus caballus</name>
    <name type="common">Horse</name>
    <dbReference type="NCBI Taxonomy" id="9796"/>
    <lineage>
        <taxon>Eukaryota</taxon>
        <taxon>Metazoa</taxon>
        <taxon>Chordata</taxon>
        <taxon>Craniata</taxon>
        <taxon>Vertebrata</taxon>
        <taxon>Euteleostomi</taxon>
        <taxon>Mammalia</taxon>
        <taxon>Eutheria</taxon>
        <taxon>Laurasiatheria</taxon>
        <taxon>Perissodactyla</taxon>
        <taxon>Equidae</taxon>
        <taxon>Equus</taxon>
    </lineage>
</organism>
<feature type="region of interest" description="Disordered" evidence="1">
    <location>
        <begin position="335"/>
        <end position="368"/>
    </location>
</feature>
<dbReference type="PANTHER" id="PTHR11736">
    <property type="entry name" value="MELANOMA-ASSOCIATED ANTIGEN MAGE ANTIGEN"/>
    <property type="match status" value="1"/>
</dbReference>
<dbReference type="Pfam" id="PF12440">
    <property type="entry name" value="MAGE_N"/>
    <property type="match status" value="1"/>
</dbReference>
<dbReference type="InterPro" id="IPR041899">
    <property type="entry name" value="MAGE_WH2"/>
</dbReference>
<dbReference type="FunFam" id="1.10.10.1210:FF:000001">
    <property type="entry name" value="melanoma-associated antigen D1"/>
    <property type="match status" value="1"/>
</dbReference>
<dbReference type="Gene3D" id="1.10.10.1210">
    <property type="entry name" value="MAGE homology domain, winged helix WH2 motif"/>
    <property type="match status" value="1"/>
</dbReference>
<dbReference type="PANTHER" id="PTHR11736:SF153">
    <property type="entry name" value="MELANOMA-ASSOCIATED ANTIGEN 10"/>
    <property type="match status" value="1"/>
</dbReference>
<keyword evidence="4" id="KW-1185">Reference proteome</keyword>
<reference evidence="3" key="2">
    <citation type="submission" date="2025-05" db="UniProtKB">
        <authorList>
            <consortium name="Ensembl"/>
        </authorList>
    </citation>
    <scope>IDENTIFICATION</scope>
    <source>
        <strain evidence="3">Thoroughbred</strain>
    </source>
</reference>
<evidence type="ECO:0000256" key="1">
    <source>
        <dbReference type="SAM" id="MobiDB-lite"/>
    </source>
</evidence>
<name>A0A3Q2HJ39_HORSE</name>
<feature type="region of interest" description="Disordered" evidence="1">
    <location>
        <begin position="13"/>
        <end position="122"/>
    </location>
</feature>
<dbReference type="AlphaFoldDB" id="A0A3Q2HJ39"/>
<feature type="compositionally biased region" description="Low complexity" evidence="1">
    <location>
        <begin position="39"/>
        <end position="68"/>
    </location>
</feature>
<dbReference type="STRING" id="9796.ENSECAP00000034699"/>
<dbReference type="Ensembl" id="ENSECAT00000094318.1">
    <property type="protein sequence ID" value="ENSECAP00000058990.1"/>
    <property type="gene ID" value="ENSECAG00000041828.2"/>
</dbReference>
<dbReference type="SMART" id="SM01392">
    <property type="entry name" value="MAGE_N"/>
    <property type="match status" value="1"/>
</dbReference>
<evidence type="ECO:0000313" key="3">
    <source>
        <dbReference type="Ensembl" id="ENSECAP00000034699.3"/>
    </source>
</evidence>
<sequence>MPRAPKRRRYMLEEGLQSQSETQGPVGALLPVAVEEDTSSSSTCSSSFPSSFPSSSSSSCYPLLSSTPEEVDDVAGAPSPPQSSQSACPSPTAMASPPLSQSEDDSSSSRGEEGPSTSQALPYTASFPRNVIDGKVAELVEFLLVKYRTKEPTTKAEMLNTVLRDHQDHFPVIFSEASERMNLIFGVDVKEVDPSDHAYVLVTTLGLTYNGMLSDEQSMPNTGLLVMLLGVILLQGDCAPEEDVWEALSVMGVHAGREHFIYGEPRELITKVWVQEQYVEYRQVPNSDPARYEFLWGPRAHAETSKMSLLEFLASAIGSDPRSFPVSYEEALRDQEERVQARIASTDNATDTASASCSTVPSSSSCPE</sequence>
<dbReference type="Ensembl" id="ENSECAT00000118083.1">
    <property type="protein sequence ID" value="ENSECAP00000061839.1"/>
    <property type="gene ID" value="ENSECAG00000041828.2"/>
</dbReference>
<dbReference type="Ensembl" id="ENSECAT00000134394.1">
    <property type="protein sequence ID" value="ENSECAP00000070785.1"/>
    <property type="gene ID" value="ENSECAG00000041828.2"/>
</dbReference>
<dbReference type="GeneTree" id="ENSGT00940000154972"/>
<dbReference type="FunFam" id="1.10.10.1200:FF:000007">
    <property type="entry name" value="Melanoma-associated antigen C2"/>
    <property type="match status" value="1"/>
</dbReference>